<proteinExistence type="predicted"/>
<dbReference type="OrthoDB" id="669978at2"/>
<organism evidence="1 2">
    <name type="scientific">Mycolicibacterium grossiae</name>
    <dbReference type="NCBI Taxonomy" id="1552759"/>
    <lineage>
        <taxon>Bacteria</taxon>
        <taxon>Bacillati</taxon>
        <taxon>Actinomycetota</taxon>
        <taxon>Actinomycetes</taxon>
        <taxon>Mycobacteriales</taxon>
        <taxon>Mycobacteriaceae</taxon>
        <taxon>Mycolicibacterium</taxon>
    </lineage>
</organism>
<dbReference type="RefSeq" id="WP_070355405.1">
    <property type="nucleotide sequence ID" value="NZ_CP043474.1"/>
</dbReference>
<evidence type="ECO:0000313" key="1">
    <source>
        <dbReference type="EMBL" id="OFJ51400.1"/>
    </source>
</evidence>
<keyword evidence="2" id="KW-1185">Reference proteome</keyword>
<accession>A0A1E8Q034</accession>
<dbReference type="Proteomes" id="UP000178953">
    <property type="component" value="Unassembled WGS sequence"/>
</dbReference>
<name>A0A1E8Q034_9MYCO</name>
<comment type="caution">
    <text evidence="1">The sequence shown here is derived from an EMBL/GenBank/DDBJ whole genome shotgun (WGS) entry which is preliminary data.</text>
</comment>
<dbReference type="EMBL" id="MCHX01000068">
    <property type="protein sequence ID" value="OFJ51400.1"/>
    <property type="molecule type" value="Genomic_DNA"/>
</dbReference>
<dbReference type="AlphaFoldDB" id="A0A1E8Q034"/>
<reference evidence="1 2" key="1">
    <citation type="submission" date="2016-09" db="EMBL/GenBank/DDBJ databases">
        <title>genome sequence of Mycobacterium sp. 739 SCH.</title>
        <authorList>
            <person name="Greninger A.L."/>
            <person name="Qin X."/>
            <person name="Jerome K."/>
            <person name="Vora S."/>
            <person name="Quinn K."/>
        </authorList>
    </citation>
    <scope>NUCLEOTIDE SEQUENCE [LARGE SCALE GENOMIC DNA]</scope>
    <source>
        <strain evidence="1 2">SCH</strain>
    </source>
</reference>
<protein>
    <submittedName>
        <fullName evidence="1">Uncharacterized protein</fullName>
    </submittedName>
</protein>
<evidence type="ECO:0000313" key="2">
    <source>
        <dbReference type="Proteomes" id="UP000178953"/>
    </source>
</evidence>
<gene>
    <name evidence="1" type="ORF">BEL07_23120</name>
</gene>
<sequence length="160" mass="18227">MSKLGLAVAELHRSERRLAHELRTVSARHHADQDISHLADDLAGWSEEHVALLAEHGRRHGMHLRTSSRRFALRRAVEERIADLVRRRREPAMLLLADLRRIHRVAAGVSLDWELLGQGAQAAKDLDLLDVTTRCHPQTLRQMRWANAMLKELSPQVLAS</sequence>